<dbReference type="Gene3D" id="3.40.50.300">
    <property type="entry name" value="P-loop containing nucleotide triphosphate hydrolases"/>
    <property type="match status" value="1"/>
</dbReference>
<protein>
    <submittedName>
        <fullName evidence="3">Tetratricopeptide repeat protein</fullName>
    </submittedName>
</protein>
<keyword evidence="4" id="KW-1185">Reference proteome</keyword>
<sequence>MDPERLVLVRTSGPSGLGSGYLVGPHLVLTALHVVCDEGRWVTEVTARVGHPRYGPAPVDRRARVCWPDIRLGVPADDALDVALLWLDEPVDTDGEPVRWGQPSGIAPVPFEGAGFPAFASQPGSGAQVEYLRGELPVVSTTSSGWVLDCPVWPASPADGRRPWAGASGSAVFCHGRLVGVVVEDDRAMDWRRIHAVPLYEALRLPGFVDLVTRHGHPGTTGTIDEVSARRGDDASDGAASVDDPATPWPMEVGPVPNLASSFQPRGDLREQVDRVRAVGGPAALTQVLCGGGGVGKTQLAAAFAVTALAEGADLVVWATATDLQRVVTQYAQAAVRSRLPGASGDDDEADARILLDWLATTTRRWLVVLDDVTAPADLDGWWPASRTGTGWVLATTRLKDARLTGGGRTRIDVDVYGPDEAEAYIRSRLRGDGMDHLLDDRVSALAEALGRLPLALSHAAAFLINEELTCTAYLARYADRRTHLEQVLPESADTEGYGYRITAALLLSLDAVEAADPAGYVVTVLRVAALLDPDGHPHSLWTVPPLLDLLTTHHRAFEARAEELPQATADQAHAALRLLHRYALIVCDTRAEPSAVRIHALTARAVRETTPEPELALLTRAAADGLYRIWPEVDQPHRELAAVLRANTGALVDHANDHLWQPDAHQTLSRAGTSLIDAGLSSAATAFWQDMTRDSERLLGSDHPETLTIRANLAVALSLEDRAEEALAIEEEVLAVRERVLGEDHPDTLMSRGNIAVSYHQLGRADEAVTLLERVVTDSRRLHGPDDPAALTDRGNLAFAYNAAGRAEEAIELAAEVLTDRERVLGQDHPDTLLSRSNLAVIYRDAGRVTEAVPLMERVVADSRRILGDEHPYTLADRGNLAIVLRKTGRIAEAIALTEQVLADRERFRSNPQHILNTRISLAISYEQAGRTTEALALEERVLADSRQLLGEDHPATLTARGNVASSYLALGRPEEAAEIEEGLLADRLRVSGENHPHTLIARANLAASYQRAGRLAEAIALQEDVVAANERLLPADDPGVFFDLGNLAVSYRMAHRTPEAVELAERVLAGRQRVLGEDHKDTVRARADLARSYVQARRIEEAVALLEQAVAGSERLVGLDHPETGTLRTEFESLREQLAATTDPKHAPEEPSDVPGDHGP</sequence>
<dbReference type="PANTHER" id="PTHR46082">
    <property type="entry name" value="ATP/GTP-BINDING PROTEIN-RELATED"/>
    <property type="match status" value="1"/>
</dbReference>
<organism evidence="3 4">
    <name type="scientific">Streptomyces wedmorensis</name>
    <dbReference type="NCBI Taxonomy" id="43759"/>
    <lineage>
        <taxon>Bacteria</taxon>
        <taxon>Bacillati</taxon>
        <taxon>Actinomycetota</taxon>
        <taxon>Actinomycetes</taxon>
        <taxon>Kitasatosporales</taxon>
        <taxon>Streptomycetaceae</taxon>
        <taxon>Streptomyces</taxon>
    </lineage>
</organism>
<dbReference type="SUPFAM" id="SSF48452">
    <property type="entry name" value="TPR-like"/>
    <property type="match status" value="4"/>
</dbReference>
<dbReference type="PANTHER" id="PTHR46082:SF6">
    <property type="entry name" value="AAA+ ATPASE DOMAIN-CONTAINING PROTEIN-RELATED"/>
    <property type="match status" value="1"/>
</dbReference>
<dbReference type="EMBL" id="JBHTRV010000025">
    <property type="protein sequence ID" value="MFE5983543.1"/>
    <property type="molecule type" value="Genomic_DNA"/>
</dbReference>
<proteinExistence type="predicted"/>
<evidence type="ECO:0000313" key="3">
    <source>
        <dbReference type="EMBL" id="MFE5983543.1"/>
    </source>
</evidence>
<feature type="compositionally biased region" description="Basic and acidic residues" evidence="1">
    <location>
        <begin position="1145"/>
        <end position="1162"/>
    </location>
</feature>
<evidence type="ECO:0000313" key="4">
    <source>
        <dbReference type="Proteomes" id="UP001600424"/>
    </source>
</evidence>
<dbReference type="InterPro" id="IPR002182">
    <property type="entry name" value="NB-ARC"/>
</dbReference>
<feature type="region of interest" description="Disordered" evidence="1">
    <location>
        <begin position="1140"/>
        <end position="1162"/>
    </location>
</feature>
<evidence type="ECO:0000259" key="2">
    <source>
        <dbReference type="Pfam" id="PF00931"/>
    </source>
</evidence>
<accession>A0ABW6J0V6</accession>
<dbReference type="InterPro" id="IPR011990">
    <property type="entry name" value="TPR-like_helical_dom_sf"/>
</dbReference>
<reference evidence="3 4" key="1">
    <citation type="submission" date="2024-09" db="EMBL/GenBank/DDBJ databases">
        <title>The Natural Products Discovery Center: Release of the First 8490 Sequenced Strains for Exploring Actinobacteria Biosynthetic Diversity.</title>
        <authorList>
            <person name="Kalkreuter E."/>
            <person name="Kautsar S.A."/>
            <person name="Yang D."/>
            <person name="Bader C.D."/>
            <person name="Teijaro C.N."/>
            <person name="Fluegel L."/>
            <person name="Davis C.M."/>
            <person name="Simpson J.R."/>
            <person name="Lauterbach L."/>
            <person name="Steele A.D."/>
            <person name="Gui C."/>
            <person name="Meng S."/>
            <person name="Li G."/>
            <person name="Viehrig K."/>
            <person name="Ye F."/>
            <person name="Su P."/>
            <person name="Kiefer A.F."/>
            <person name="Nichols A."/>
            <person name="Cepeda A.J."/>
            <person name="Yan W."/>
            <person name="Fan B."/>
            <person name="Jiang Y."/>
            <person name="Adhikari A."/>
            <person name="Zheng C.-J."/>
            <person name="Schuster L."/>
            <person name="Cowan T.M."/>
            <person name="Smanski M.J."/>
            <person name="Chevrette M.G."/>
            <person name="De Carvalho L.P.S."/>
            <person name="Shen B."/>
        </authorList>
    </citation>
    <scope>NUCLEOTIDE SEQUENCE [LARGE SCALE GENOMIC DNA]</scope>
    <source>
        <strain evidence="3 4">NPDC056472</strain>
    </source>
</reference>
<dbReference type="InterPro" id="IPR009003">
    <property type="entry name" value="Peptidase_S1_PA"/>
</dbReference>
<dbReference type="Pfam" id="PF00931">
    <property type="entry name" value="NB-ARC"/>
    <property type="match status" value="1"/>
</dbReference>
<feature type="region of interest" description="Disordered" evidence="1">
    <location>
        <begin position="220"/>
        <end position="249"/>
    </location>
</feature>
<dbReference type="InterPro" id="IPR027417">
    <property type="entry name" value="P-loop_NTPase"/>
</dbReference>
<feature type="compositionally biased region" description="Low complexity" evidence="1">
    <location>
        <begin position="237"/>
        <end position="246"/>
    </location>
</feature>
<dbReference type="InterPro" id="IPR053137">
    <property type="entry name" value="NLR-like"/>
</dbReference>
<evidence type="ECO:0000256" key="1">
    <source>
        <dbReference type="SAM" id="MobiDB-lite"/>
    </source>
</evidence>
<dbReference type="Gene3D" id="1.25.40.10">
    <property type="entry name" value="Tetratricopeptide repeat domain"/>
    <property type="match status" value="3"/>
</dbReference>
<gene>
    <name evidence="3" type="ORF">ACFQ63_28060</name>
</gene>
<dbReference type="Pfam" id="PF13374">
    <property type="entry name" value="TPR_10"/>
    <property type="match status" value="2"/>
</dbReference>
<dbReference type="PRINTS" id="PR00364">
    <property type="entry name" value="DISEASERSIST"/>
</dbReference>
<dbReference type="SUPFAM" id="SSF50494">
    <property type="entry name" value="Trypsin-like serine proteases"/>
    <property type="match status" value="1"/>
</dbReference>
<dbReference type="SUPFAM" id="SSF52540">
    <property type="entry name" value="P-loop containing nucleoside triphosphate hydrolases"/>
    <property type="match status" value="1"/>
</dbReference>
<dbReference type="Pfam" id="PF13424">
    <property type="entry name" value="TPR_12"/>
    <property type="match status" value="4"/>
</dbReference>
<dbReference type="Proteomes" id="UP001600424">
    <property type="component" value="Unassembled WGS sequence"/>
</dbReference>
<dbReference type="RefSeq" id="WP_386258029.1">
    <property type="nucleotide sequence ID" value="NZ_JBHTRV010000025.1"/>
</dbReference>
<feature type="domain" description="NB-ARC" evidence="2">
    <location>
        <begin position="289"/>
        <end position="422"/>
    </location>
</feature>
<name>A0ABW6J0V6_STRWE</name>
<comment type="caution">
    <text evidence="3">The sequence shown here is derived from an EMBL/GenBank/DDBJ whole genome shotgun (WGS) entry which is preliminary data.</text>
</comment>